<organism evidence="5 6">
    <name type="scientific">Muricoprocola aceti</name>
    <dbReference type="NCBI Taxonomy" id="2981772"/>
    <lineage>
        <taxon>Bacteria</taxon>
        <taxon>Bacillati</taxon>
        <taxon>Bacillota</taxon>
        <taxon>Clostridia</taxon>
        <taxon>Lachnospirales</taxon>
        <taxon>Lachnospiraceae</taxon>
        <taxon>Muricoprocola</taxon>
    </lineage>
</organism>
<evidence type="ECO:0000259" key="4">
    <source>
        <dbReference type="PROSITE" id="PS50995"/>
    </source>
</evidence>
<proteinExistence type="predicted"/>
<dbReference type="PRINTS" id="PR00598">
    <property type="entry name" value="HTHMARR"/>
</dbReference>
<dbReference type="InterPro" id="IPR000835">
    <property type="entry name" value="HTH_MarR-typ"/>
</dbReference>
<name>A0ABT2SIF4_9FIRM</name>
<dbReference type="PROSITE" id="PS50995">
    <property type="entry name" value="HTH_MARR_2"/>
    <property type="match status" value="1"/>
</dbReference>
<keyword evidence="6" id="KW-1185">Reference proteome</keyword>
<dbReference type="SUPFAM" id="SSF46785">
    <property type="entry name" value="Winged helix' DNA-binding domain"/>
    <property type="match status" value="1"/>
</dbReference>
<evidence type="ECO:0000256" key="1">
    <source>
        <dbReference type="ARBA" id="ARBA00023015"/>
    </source>
</evidence>
<keyword evidence="3" id="KW-0804">Transcription</keyword>
<dbReference type="Proteomes" id="UP001652338">
    <property type="component" value="Unassembled WGS sequence"/>
</dbReference>
<dbReference type="InterPro" id="IPR036388">
    <property type="entry name" value="WH-like_DNA-bd_sf"/>
</dbReference>
<dbReference type="PANTHER" id="PTHR42756:SF1">
    <property type="entry name" value="TRANSCRIPTIONAL REPRESSOR OF EMRAB OPERON"/>
    <property type="match status" value="1"/>
</dbReference>
<accession>A0ABT2SIF4</accession>
<dbReference type="RefSeq" id="WP_262653548.1">
    <property type="nucleotide sequence ID" value="NZ_JAOQKE010000002.1"/>
</dbReference>
<dbReference type="PANTHER" id="PTHR42756">
    <property type="entry name" value="TRANSCRIPTIONAL REGULATOR, MARR"/>
    <property type="match status" value="1"/>
</dbReference>
<sequence>MDFEELASEFLEDFIRLGRYHRSREISSSMKGEAFLLMYLWKKQDTATPGELGKAMKTSSARVAAALNNLERKGMIARKAEEKDRRKIRVELTGKGEEQAKQWQKMPLCMVTRLMEQLGEEDAKQMLHILKRINEIMPQIDCCDSVNEGEKDNRGGKDDIEV</sequence>
<dbReference type="SMART" id="SM00347">
    <property type="entry name" value="HTH_MARR"/>
    <property type="match status" value="1"/>
</dbReference>
<evidence type="ECO:0000256" key="2">
    <source>
        <dbReference type="ARBA" id="ARBA00023125"/>
    </source>
</evidence>
<evidence type="ECO:0000256" key="3">
    <source>
        <dbReference type="ARBA" id="ARBA00023163"/>
    </source>
</evidence>
<keyword evidence="2" id="KW-0238">DNA-binding</keyword>
<dbReference type="EMBL" id="JAOQKE010000002">
    <property type="protein sequence ID" value="MCU6724253.1"/>
    <property type="molecule type" value="Genomic_DNA"/>
</dbReference>
<feature type="domain" description="HTH marR-type" evidence="4">
    <location>
        <begin position="1"/>
        <end position="135"/>
    </location>
</feature>
<evidence type="ECO:0000313" key="5">
    <source>
        <dbReference type="EMBL" id="MCU6724253.1"/>
    </source>
</evidence>
<reference evidence="5 6" key="1">
    <citation type="journal article" date="2021" name="ISME Commun">
        <title>Automated analysis of genomic sequences facilitates high-throughput and comprehensive description of bacteria.</title>
        <authorList>
            <person name="Hitch T.C.A."/>
        </authorList>
    </citation>
    <scope>NUCLEOTIDE SEQUENCE [LARGE SCALE GENOMIC DNA]</scope>
    <source>
        <strain evidence="5 6">Sanger_29</strain>
    </source>
</reference>
<protein>
    <submittedName>
        <fullName evidence="5">MarR family transcriptional regulator</fullName>
    </submittedName>
</protein>
<evidence type="ECO:0000313" key="6">
    <source>
        <dbReference type="Proteomes" id="UP001652338"/>
    </source>
</evidence>
<dbReference type="Gene3D" id="1.10.10.10">
    <property type="entry name" value="Winged helix-like DNA-binding domain superfamily/Winged helix DNA-binding domain"/>
    <property type="match status" value="1"/>
</dbReference>
<comment type="caution">
    <text evidence="5">The sequence shown here is derived from an EMBL/GenBank/DDBJ whole genome shotgun (WGS) entry which is preliminary data.</text>
</comment>
<gene>
    <name evidence="5" type="ORF">OCV47_02590</name>
</gene>
<dbReference type="Pfam" id="PF12802">
    <property type="entry name" value="MarR_2"/>
    <property type="match status" value="1"/>
</dbReference>
<keyword evidence="1" id="KW-0805">Transcription regulation</keyword>
<dbReference type="InterPro" id="IPR036390">
    <property type="entry name" value="WH_DNA-bd_sf"/>
</dbReference>